<feature type="compositionally biased region" description="Basic and acidic residues" evidence="1">
    <location>
        <begin position="49"/>
        <end position="59"/>
    </location>
</feature>
<sequence>MNKQQTENRKTYRTMKPETKTIQRKMIPGMMTNPIKMNPGTKTSQIKKTTPEMKTKHSSGDNINKITFAEKATKQKIGMTMKIQDTEWNEAWEINDKESDTHKITRITNIQGKELSIKWLKETQGLELKVEHDKKIIISVKQERIKEIAMQSSLESHTKKNNTRQKVIKVIKEKNNNDEMEIWYMISENEINTLMESRKYNYQEQLKIRTNSVRLVQAKENLEFQKKTEEGKEKNKIINKYKGILSQNINEIKEKHKINKITTNQGENEEKLPNIEEGTNEEEINEDEYIINKQYYNNNEEINKTEEMNNFIKENKLEANMESWDINESDFNKKGKLKVQILQEDNSKYRLCTKCKHLNFKEKGNYLDRNKCDQIGLSKICQNCEEIMPVDIKKCRKYQYMYEKLESCKECNRAIRYKEGQCTDCTADQNRKNNTMGQSKKIIEIHKKYETTIHSGTQKKKWYINNNPTQIGEIFVINTDEKERWGKPLYLSAKIIWNLLKDKRDIQIEENNEFQYNIKEIMKTSEKIILEPFYAEFFSLYICHFLCH</sequence>
<dbReference type="Proteomes" id="UP000023152">
    <property type="component" value="Unassembled WGS sequence"/>
</dbReference>
<gene>
    <name evidence="2" type="ORF">RFI_36540</name>
</gene>
<evidence type="ECO:0000313" key="2">
    <source>
        <dbReference type="EMBL" id="ETO00900.1"/>
    </source>
</evidence>
<proteinExistence type="predicted"/>
<evidence type="ECO:0000313" key="3">
    <source>
        <dbReference type="Proteomes" id="UP000023152"/>
    </source>
</evidence>
<feature type="region of interest" description="Disordered" evidence="1">
    <location>
        <begin position="30"/>
        <end position="60"/>
    </location>
</feature>
<dbReference type="AlphaFoldDB" id="X6LJN3"/>
<dbReference type="EMBL" id="ASPP01039720">
    <property type="protein sequence ID" value="ETO00900.1"/>
    <property type="molecule type" value="Genomic_DNA"/>
</dbReference>
<protein>
    <submittedName>
        <fullName evidence="2">Uncharacterized protein</fullName>
    </submittedName>
</protein>
<keyword evidence="3" id="KW-1185">Reference proteome</keyword>
<comment type="caution">
    <text evidence="2">The sequence shown here is derived from an EMBL/GenBank/DDBJ whole genome shotgun (WGS) entry which is preliminary data.</text>
</comment>
<name>X6LJN3_RETFI</name>
<reference evidence="2 3" key="1">
    <citation type="journal article" date="2013" name="Curr. Biol.">
        <title>The Genome of the Foraminiferan Reticulomyxa filosa.</title>
        <authorList>
            <person name="Glockner G."/>
            <person name="Hulsmann N."/>
            <person name="Schleicher M."/>
            <person name="Noegel A.A."/>
            <person name="Eichinger L."/>
            <person name="Gallinger C."/>
            <person name="Pawlowski J."/>
            <person name="Sierra R."/>
            <person name="Euteneuer U."/>
            <person name="Pillet L."/>
            <person name="Moustafa A."/>
            <person name="Platzer M."/>
            <person name="Groth M."/>
            <person name="Szafranski K."/>
            <person name="Schliwa M."/>
        </authorList>
    </citation>
    <scope>NUCLEOTIDE SEQUENCE [LARGE SCALE GENOMIC DNA]</scope>
</reference>
<organism evidence="2 3">
    <name type="scientific">Reticulomyxa filosa</name>
    <dbReference type="NCBI Taxonomy" id="46433"/>
    <lineage>
        <taxon>Eukaryota</taxon>
        <taxon>Sar</taxon>
        <taxon>Rhizaria</taxon>
        <taxon>Retaria</taxon>
        <taxon>Foraminifera</taxon>
        <taxon>Monothalamids</taxon>
        <taxon>Reticulomyxidae</taxon>
        <taxon>Reticulomyxa</taxon>
    </lineage>
</organism>
<accession>X6LJN3</accession>
<evidence type="ECO:0000256" key="1">
    <source>
        <dbReference type="SAM" id="MobiDB-lite"/>
    </source>
</evidence>